<evidence type="ECO:0000256" key="2">
    <source>
        <dbReference type="ARBA" id="ARBA00005885"/>
    </source>
</evidence>
<dbReference type="Pfam" id="PF06886">
    <property type="entry name" value="TPX2"/>
    <property type="match status" value="1"/>
</dbReference>
<keyword evidence="3" id="KW-0963">Cytoplasm</keyword>
<dbReference type="Proteomes" id="UP000541444">
    <property type="component" value="Unassembled WGS sequence"/>
</dbReference>
<dbReference type="GO" id="GO:0005874">
    <property type="term" value="C:microtubule"/>
    <property type="evidence" value="ECO:0007669"/>
    <property type="project" value="UniProtKB-KW"/>
</dbReference>
<feature type="compositionally biased region" description="Basic and acidic residues" evidence="6">
    <location>
        <begin position="110"/>
        <end position="130"/>
    </location>
</feature>
<keyword evidence="9" id="KW-1185">Reference proteome</keyword>
<evidence type="ECO:0000256" key="3">
    <source>
        <dbReference type="ARBA" id="ARBA00022490"/>
    </source>
</evidence>
<dbReference type="PANTHER" id="PTHR31358:SF30">
    <property type="entry name" value="PROTEIN WVD2-LIKE 4"/>
    <property type="match status" value="1"/>
</dbReference>
<evidence type="ECO:0000313" key="9">
    <source>
        <dbReference type="Proteomes" id="UP000541444"/>
    </source>
</evidence>
<dbReference type="AlphaFoldDB" id="A0A7J7NSA3"/>
<dbReference type="GO" id="GO:0008017">
    <property type="term" value="F:microtubule binding"/>
    <property type="evidence" value="ECO:0007669"/>
    <property type="project" value="InterPro"/>
</dbReference>
<evidence type="ECO:0000256" key="1">
    <source>
        <dbReference type="ARBA" id="ARBA00004245"/>
    </source>
</evidence>
<evidence type="ECO:0000259" key="7">
    <source>
        <dbReference type="Pfam" id="PF06886"/>
    </source>
</evidence>
<dbReference type="OrthoDB" id="1939285at2759"/>
<comment type="similarity">
    <text evidence="2">Belongs to the TPX2 family.</text>
</comment>
<feature type="region of interest" description="Disordered" evidence="6">
    <location>
        <begin position="358"/>
        <end position="431"/>
    </location>
</feature>
<keyword evidence="5" id="KW-0206">Cytoskeleton</keyword>
<feature type="region of interest" description="Disordered" evidence="6">
    <location>
        <begin position="106"/>
        <end position="159"/>
    </location>
</feature>
<dbReference type="InterPro" id="IPR027329">
    <property type="entry name" value="TPX2_C"/>
</dbReference>
<feature type="region of interest" description="Disordered" evidence="6">
    <location>
        <begin position="221"/>
        <end position="263"/>
    </location>
</feature>
<dbReference type="EMBL" id="JACGCM010000622">
    <property type="protein sequence ID" value="KAF6169973.1"/>
    <property type="molecule type" value="Genomic_DNA"/>
</dbReference>
<feature type="region of interest" description="Disordered" evidence="6">
    <location>
        <begin position="459"/>
        <end position="479"/>
    </location>
</feature>
<evidence type="ECO:0000313" key="8">
    <source>
        <dbReference type="EMBL" id="KAF6169973.1"/>
    </source>
</evidence>
<keyword evidence="4" id="KW-0493">Microtubule</keyword>
<accession>A0A7J7NSA3</accession>
<feature type="compositionally biased region" description="Polar residues" evidence="6">
    <location>
        <begin position="367"/>
        <end position="391"/>
    </location>
</feature>
<feature type="region of interest" description="Disordered" evidence="6">
    <location>
        <begin position="281"/>
        <end position="301"/>
    </location>
</feature>
<protein>
    <recommendedName>
        <fullName evidence="7">TPX2 C-terminal domain-containing protein</fullName>
    </recommendedName>
</protein>
<evidence type="ECO:0000256" key="6">
    <source>
        <dbReference type="SAM" id="MobiDB-lite"/>
    </source>
</evidence>
<name>A0A7J7NSA3_9MAGN</name>
<comment type="caution">
    <text evidence="8">The sequence shown here is derived from an EMBL/GenBank/DDBJ whole genome shotgun (WGS) entry which is preliminary data.</text>
</comment>
<comment type="subcellular location">
    <subcellularLocation>
        <location evidence="1">Cytoplasm</location>
        <location evidence="1">Cytoskeleton</location>
    </subcellularLocation>
</comment>
<gene>
    <name evidence="8" type="ORF">GIB67_034365</name>
</gene>
<reference evidence="8 9" key="1">
    <citation type="journal article" date="2020" name="IScience">
        <title>Genome Sequencing of the Endangered Kingdonia uniflora (Circaeasteraceae, Ranunculales) Reveals Potential Mechanisms of Evolutionary Specialization.</title>
        <authorList>
            <person name="Sun Y."/>
            <person name="Deng T."/>
            <person name="Zhang A."/>
            <person name="Moore M.J."/>
            <person name="Landis J.B."/>
            <person name="Lin N."/>
            <person name="Zhang H."/>
            <person name="Zhang X."/>
            <person name="Huang J."/>
            <person name="Zhang X."/>
            <person name="Sun H."/>
            <person name="Wang H."/>
        </authorList>
    </citation>
    <scope>NUCLEOTIDE SEQUENCE [LARGE SCALE GENOMIC DNA]</scope>
    <source>
        <strain evidence="8">TB1705</strain>
        <tissue evidence="8">Leaf</tissue>
    </source>
</reference>
<organism evidence="8 9">
    <name type="scientific">Kingdonia uniflora</name>
    <dbReference type="NCBI Taxonomy" id="39325"/>
    <lineage>
        <taxon>Eukaryota</taxon>
        <taxon>Viridiplantae</taxon>
        <taxon>Streptophyta</taxon>
        <taxon>Embryophyta</taxon>
        <taxon>Tracheophyta</taxon>
        <taxon>Spermatophyta</taxon>
        <taxon>Magnoliopsida</taxon>
        <taxon>Ranunculales</taxon>
        <taxon>Circaeasteraceae</taxon>
        <taxon>Kingdonia</taxon>
    </lineage>
</organism>
<dbReference type="InterPro" id="IPR044833">
    <property type="entry name" value="WDL5/6"/>
</dbReference>
<sequence length="491" mass="53824">MATMLTEMRLEKRQAKKEKRKKINNAFKAFASSIPVSQDCAMDLKNGVVLDDGGVDLVVNVCNGGDVLQENVISEELLSNNGDGINSGVNEVEIVEVVAQTKRLSPVKTHGVDDRGDGLKKDRQAKDQKGIRKNAVAVPRTQRGSLSHSTSFPSKKILTDGMGKSVDGKLVKKPDTKNARAVGRDGEVSVFASLSRPIRRASVPGKSGAVNESANGVASKVSKLHAENSKPVRRSLPVLVKDDEDARSTTSSTTPRASGFSFRLDGRAEKRREFFAKVEEKTHAKEVEKSNLQEKSKESQEADIKLLRKSLTFKATPMPSFYKEPPLKVDLKKVPTTRPISPKLGRHKTSTAVVDKSLEGGDESLHNTHPSSIVDLKSSTKGTQANNNVDSVTLKKSTKRSLSKLPSMKSVNSKTDAKLLSSKAKVRDPQHENLNVQREETENLNKSDENHSIQTEARIELDPVNDLPHENNDKNLEVPHPEIICDEAVWS</sequence>
<dbReference type="PANTHER" id="PTHR31358">
    <property type="entry name" value="PROTEIN WVD2-LIKE 4"/>
    <property type="match status" value="1"/>
</dbReference>
<evidence type="ECO:0000256" key="4">
    <source>
        <dbReference type="ARBA" id="ARBA00022701"/>
    </source>
</evidence>
<proteinExistence type="inferred from homology"/>
<feature type="domain" description="TPX2 C-terminal" evidence="7">
    <location>
        <begin position="260"/>
        <end position="326"/>
    </location>
</feature>
<feature type="compositionally biased region" description="Polar residues" evidence="6">
    <location>
        <begin position="142"/>
        <end position="153"/>
    </location>
</feature>
<evidence type="ECO:0000256" key="5">
    <source>
        <dbReference type="ARBA" id="ARBA00023212"/>
    </source>
</evidence>